<sequence>MWQHSHWPQTWFAGLPKAQSQLVQYAQECNTVEGNTTFYSLPHADAVERWAASVPEHFSFTFKFSQNITHVHQLKHCEEDVQAQLALLAGLKNKLGLMMVQLPSQFGPQKLNDLERFLTMLPDTISVGVEVRHLDFFAKGEAEKAFNQLLIRNNANRIMMDTRALFTGPCHDTLLKEVREKKPRVPVNVIATGDKPVVRFVGNNNEVDNESCLRPWVTKVHQWRCQGKTPYVFCHRPDNKDAPWLAQLFIDMYNTAFPTTPLPNLSLKVNPTQDALF</sequence>
<dbReference type="EMBL" id="DNAN01000372">
    <property type="protein sequence ID" value="HAW76151.1"/>
    <property type="molecule type" value="Genomic_DNA"/>
</dbReference>
<proteinExistence type="predicted"/>
<reference evidence="1 4" key="1">
    <citation type="submission" date="2014-06" db="EMBL/GenBank/DDBJ databases">
        <title>Genomes of Alteromonas australica, a world apart.</title>
        <authorList>
            <person name="Gonzaga A."/>
            <person name="Lopez-Perez M."/>
            <person name="Rodriguez-Valera F."/>
        </authorList>
    </citation>
    <scope>NUCLEOTIDE SEQUENCE [LARGE SCALE GENOMIC DNA]</scope>
    <source>
        <strain evidence="1 4">H 17</strain>
    </source>
</reference>
<protein>
    <submittedName>
        <fullName evidence="2">DUF72 domain-containing protein</fullName>
    </submittedName>
</protein>
<dbReference type="PANTHER" id="PTHR30348">
    <property type="entry name" value="UNCHARACTERIZED PROTEIN YECE"/>
    <property type="match status" value="1"/>
</dbReference>
<dbReference type="Proteomes" id="UP000264779">
    <property type="component" value="Unassembled WGS sequence"/>
</dbReference>
<reference evidence="5 6" key="2">
    <citation type="journal article" date="2018" name="Nat. Biotechnol.">
        <title>A standardized bacterial taxonomy based on genome phylogeny substantially revises the tree of life.</title>
        <authorList>
            <person name="Parks D.H."/>
            <person name="Chuvochina M."/>
            <person name="Waite D.W."/>
            <person name="Rinke C."/>
            <person name="Skarshewski A."/>
            <person name="Chaumeil P.A."/>
            <person name="Hugenholtz P."/>
        </authorList>
    </citation>
    <scope>NUCLEOTIDE SEQUENCE [LARGE SCALE GENOMIC DNA]</scope>
    <source>
        <strain evidence="3">UBA11621</strain>
        <strain evidence="2">UBA11978</strain>
    </source>
</reference>
<dbReference type="InterPro" id="IPR036520">
    <property type="entry name" value="UPF0759_sf"/>
</dbReference>
<dbReference type="AlphaFoldDB" id="A0A075P0M5"/>
<dbReference type="Pfam" id="PF01904">
    <property type="entry name" value="DUF72"/>
    <property type="match status" value="1"/>
</dbReference>
<dbReference type="PATRIC" id="fig|589873.4.peg.1438"/>
<keyword evidence="4" id="KW-1185">Reference proteome</keyword>
<dbReference type="Proteomes" id="UP000056090">
    <property type="component" value="Chromosome"/>
</dbReference>
<evidence type="ECO:0000313" key="1">
    <source>
        <dbReference type="EMBL" id="AIF98410.1"/>
    </source>
</evidence>
<evidence type="ECO:0000313" key="2">
    <source>
        <dbReference type="EMBL" id="HAW76151.1"/>
    </source>
</evidence>
<dbReference type="InterPro" id="IPR002763">
    <property type="entry name" value="DUF72"/>
</dbReference>
<name>A0A075P0M5_9ALTE</name>
<gene>
    <name evidence="2" type="ORF">DCW74_10505</name>
    <name evidence="3" type="ORF">DEB45_14670</name>
    <name evidence="1" type="ORF">EP13_06720</name>
</gene>
<evidence type="ECO:0000313" key="4">
    <source>
        <dbReference type="Proteomes" id="UP000056090"/>
    </source>
</evidence>
<dbReference type="SUPFAM" id="SSF117396">
    <property type="entry name" value="TM1631-like"/>
    <property type="match status" value="1"/>
</dbReference>
<dbReference type="OrthoDB" id="9780310at2"/>
<dbReference type="Proteomes" id="UP000263517">
    <property type="component" value="Unassembled WGS sequence"/>
</dbReference>
<dbReference type="KEGG" id="aaus:EP12_06550"/>
<dbReference type="KEGG" id="aal:EP13_06720"/>
<evidence type="ECO:0000313" key="6">
    <source>
        <dbReference type="Proteomes" id="UP000264779"/>
    </source>
</evidence>
<evidence type="ECO:0000313" key="3">
    <source>
        <dbReference type="EMBL" id="HBU52493.1"/>
    </source>
</evidence>
<accession>A0A075P0M5</accession>
<dbReference type="Gene3D" id="3.20.20.410">
    <property type="entry name" value="Protein of unknown function UPF0759"/>
    <property type="match status" value="1"/>
</dbReference>
<dbReference type="STRING" id="589873.EP12_06550"/>
<dbReference type="PANTHER" id="PTHR30348:SF9">
    <property type="entry name" value="UPF0759 PROTEIN YECE"/>
    <property type="match status" value="1"/>
</dbReference>
<evidence type="ECO:0000313" key="5">
    <source>
        <dbReference type="Proteomes" id="UP000263517"/>
    </source>
</evidence>
<dbReference type="EMBL" id="CP008849">
    <property type="protein sequence ID" value="AIF98410.1"/>
    <property type="molecule type" value="Genomic_DNA"/>
</dbReference>
<organism evidence="1 4">
    <name type="scientific">Alteromonas australica</name>
    <dbReference type="NCBI Taxonomy" id="589873"/>
    <lineage>
        <taxon>Bacteria</taxon>
        <taxon>Pseudomonadati</taxon>
        <taxon>Pseudomonadota</taxon>
        <taxon>Gammaproteobacteria</taxon>
        <taxon>Alteromonadales</taxon>
        <taxon>Alteromonadaceae</taxon>
        <taxon>Alteromonas/Salinimonas group</taxon>
        <taxon>Alteromonas</taxon>
    </lineage>
</organism>
<dbReference type="eggNOG" id="COG1801">
    <property type="taxonomic scope" value="Bacteria"/>
</dbReference>
<dbReference type="EMBL" id="DONK01000228">
    <property type="protein sequence ID" value="HBU52493.1"/>
    <property type="molecule type" value="Genomic_DNA"/>
</dbReference>